<feature type="compositionally biased region" description="Basic and acidic residues" evidence="2">
    <location>
        <begin position="355"/>
        <end position="373"/>
    </location>
</feature>
<comment type="caution">
    <text evidence="4">The sequence shown here is derived from an EMBL/GenBank/DDBJ whole genome shotgun (WGS) entry which is preliminary data.</text>
</comment>
<evidence type="ECO:0000256" key="2">
    <source>
        <dbReference type="SAM" id="MobiDB-lite"/>
    </source>
</evidence>
<dbReference type="PANTHER" id="PTHR31344">
    <property type="entry name" value="NUCLEAR PORE COMPLEX PROTEIN NUP205"/>
    <property type="match status" value="1"/>
</dbReference>
<feature type="region of interest" description="Disordered" evidence="2">
    <location>
        <begin position="721"/>
        <end position="744"/>
    </location>
</feature>
<dbReference type="PROSITE" id="PS51840">
    <property type="entry name" value="C2_NT"/>
    <property type="match status" value="1"/>
</dbReference>
<dbReference type="InterPro" id="IPR021827">
    <property type="entry name" value="Nup186/Nup192/Nup205"/>
</dbReference>
<feature type="compositionally biased region" description="Basic and acidic residues" evidence="2">
    <location>
        <begin position="256"/>
        <end position="267"/>
    </location>
</feature>
<dbReference type="OrthoDB" id="20172at2759"/>
<evidence type="ECO:0000256" key="1">
    <source>
        <dbReference type="SAM" id="Coils"/>
    </source>
</evidence>
<name>A0A9D4ZH18_ADICA</name>
<keyword evidence="5" id="KW-1185">Reference proteome</keyword>
<dbReference type="Pfam" id="PF10358">
    <property type="entry name" value="NT-C2"/>
    <property type="match status" value="1"/>
</dbReference>
<feature type="region of interest" description="Disordered" evidence="2">
    <location>
        <begin position="355"/>
        <end position="381"/>
    </location>
</feature>
<dbReference type="InterPro" id="IPR019448">
    <property type="entry name" value="NT-C2"/>
</dbReference>
<proteinExistence type="predicted"/>
<feature type="region of interest" description="Disordered" evidence="2">
    <location>
        <begin position="229"/>
        <end position="267"/>
    </location>
</feature>
<feature type="compositionally biased region" description="Basic and acidic residues" evidence="2">
    <location>
        <begin position="730"/>
        <end position="743"/>
    </location>
</feature>
<evidence type="ECO:0000259" key="3">
    <source>
        <dbReference type="PROSITE" id="PS51840"/>
    </source>
</evidence>
<reference evidence="4" key="1">
    <citation type="submission" date="2021-01" db="EMBL/GenBank/DDBJ databases">
        <title>Adiantum capillus-veneris genome.</title>
        <authorList>
            <person name="Fang Y."/>
            <person name="Liao Q."/>
        </authorList>
    </citation>
    <scope>NUCLEOTIDE SEQUENCE</scope>
    <source>
        <strain evidence="4">H3</strain>
        <tissue evidence="4">Leaf</tissue>
    </source>
</reference>
<dbReference type="GO" id="GO:0005643">
    <property type="term" value="C:nuclear pore"/>
    <property type="evidence" value="ECO:0007669"/>
    <property type="project" value="InterPro"/>
</dbReference>
<feature type="compositionally biased region" description="Acidic residues" evidence="2">
    <location>
        <begin position="232"/>
        <end position="250"/>
    </location>
</feature>
<organism evidence="4 5">
    <name type="scientific">Adiantum capillus-veneris</name>
    <name type="common">Maidenhair fern</name>
    <dbReference type="NCBI Taxonomy" id="13818"/>
    <lineage>
        <taxon>Eukaryota</taxon>
        <taxon>Viridiplantae</taxon>
        <taxon>Streptophyta</taxon>
        <taxon>Embryophyta</taxon>
        <taxon>Tracheophyta</taxon>
        <taxon>Polypodiopsida</taxon>
        <taxon>Polypodiidae</taxon>
        <taxon>Polypodiales</taxon>
        <taxon>Pteridineae</taxon>
        <taxon>Pteridaceae</taxon>
        <taxon>Vittarioideae</taxon>
        <taxon>Adiantum</taxon>
    </lineage>
</organism>
<protein>
    <recommendedName>
        <fullName evidence="3">C2 NT-type domain-containing protein</fullName>
    </recommendedName>
</protein>
<dbReference type="EMBL" id="JABFUD020000009">
    <property type="protein sequence ID" value="KAI5075174.1"/>
    <property type="molecule type" value="Genomic_DNA"/>
</dbReference>
<gene>
    <name evidence="4" type="ORF">GOP47_0009250</name>
</gene>
<accession>A0A9D4ZH18</accession>
<keyword evidence="1" id="KW-0175">Coiled coil</keyword>
<feature type="coiled-coil region" evidence="1">
    <location>
        <begin position="502"/>
        <end position="529"/>
    </location>
</feature>
<feature type="domain" description="C2 NT-type" evidence="3">
    <location>
        <begin position="12"/>
        <end position="174"/>
    </location>
</feature>
<dbReference type="PANTHER" id="PTHR31344:SF11">
    <property type="entry name" value="NUCLEOLAR PROTEIN GAR2-LIKE PROTEIN"/>
    <property type="match status" value="1"/>
</dbReference>
<evidence type="ECO:0000313" key="4">
    <source>
        <dbReference type="EMBL" id="KAI5075174.1"/>
    </source>
</evidence>
<dbReference type="Proteomes" id="UP000886520">
    <property type="component" value="Chromosome 9"/>
</dbReference>
<dbReference type="AlphaFoldDB" id="A0A9D4ZH18"/>
<evidence type="ECO:0000313" key="5">
    <source>
        <dbReference type="Proteomes" id="UP000886520"/>
    </source>
</evidence>
<sequence>MVLGLSHLRKRKIHSRRCRARFIYRLQLIEIKPWFSSQQTLASSQSISVESFILRWHRGSRRSGLAQNNVDHRTAKPDDSTIPFNHAFELPVTLHCSSPAAFEEKLIVFTLLDAQYSAGPPVARGSLNLAAYGASGIDINGPVTSTVRIPLILCRHVTSKVVVPHLHILITPRLCKSGCFGEGEFQSKAHSITRYLPTQTVCLLRKRDSSPPPLDSSSRQALVAALLKEEGEHQEEEEEAELEPFTDDESSSGLHTPHEKSTFDVHPKANIMAIEDKILRDSNSPPLSSRISAAQVAWTPTPKRHGLDEAMAPLRTASEFYHSSKEDFITLYQDRTGTLSLPCSASIVKEIQHEHFKPRSHQGLDSDDKKSSHANDSSSSLQMVDHMHPDVNIRAGHPVEIRGTTPTEIYHDHSNFEPTDLKMQRHPKGDSDTGNFDHATEAEALRKRIISQLHENRLLRLSFEDLDTDLMADNDEFNVEEDINVLEEARRKFAEGADKRNAEVTKRLLEETKTKLIDLEAKLFTASEKVSFLQLCMGALEGELQDVATIEMSVFSTVVEHGESPNSVLVCACQLTKLLIHAITNWSQQRRASLMRSTISGLLLATRACGQDVARLTFWWSNVLALRHAFVSSFSDNLPVSTNSELSVVLEASKGCSPIDPKMYTAGDNSAVHESGHINLSNAATFIRVLEKVEASIYIKVMEAVWSQVFAPLTHKAAYPSAQQGPSSNHVDKDNAQSSKDNESTSMVFDLEDGVQQNSSIDIWKKAFLSALEKLCPVLSGGKNCSCVSGLPRLVIEECVARLDVLMFNAIVPIPESELSKKPMSDVAFGADVLPICPGHMTFGTGMQLKNAVGTWSTWLTIILEKLTSSAGNAANDESRRFISFPMLKALADLLMLPRDMVADKSVRKEVCPVLTLPVVRRVMSMVEPDEFAPDAVSPSLLAALNAEIEMEKRMLGDVEGQGFSVDGVALQPMLSYCPHSTTFKELIERMLDSIVSKWVMQNDGEVLHDLKTMSAELVQTITGVIMSGTAINSELPGAKKLKTCCPGAPLHRYKLLEELGSLGPTGQAPKNVVSED</sequence>